<gene>
    <name evidence="1" type="ORF">P153DRAFT_374186</name>
</gene>
<sequence>MKLDVKDLEKLGLCSRLETFSTAQHHHSYYNNVGAQIHAALTIVIEKHAFLPAIPLNEDKSHPHVYFACLPSIDLRPCIEFQRRKKPFPQHGEPGQELDALLTNQHNRSFKDDIGTRPFWRLPMFYHALGDGASAILVHGTFLAGLNSLGLNLNISPFVTLPLLLFRPPFETLHLMFVSWSYFLKGVKISLLLSVFAPRPAKIRTGNDLPATTPSPPKFKFYTFVLSSSTTKQLVLISRQNGASVTSTLQCLLAASLFDNLPATDYDKVNITGPMSMRRFLQDFPEGQMTNAIMPYKYVHERLAQNSESAALTATYSYTSSATLGSPRAISAELSSIDVHKSNVKEVEIGKWDIGRMVFGQCANWTSGPFGVNVVTGGDGCARVNFCWFKGGIEEELVGKVVIGLRNGVEEFVREVAVGSRDN</sequence>
<evidence type="ECO:0000313" key="2">
    <source>
        <dbReference type="Proteomes" id="UP000799771"/>
    </source>
</evidence>
<dbReference type="GeneID" id="54409935"/>
<organism evidence="1 2">
    <name type="scientific">Dothidotthia symphoricarpi CBS 119687</name>
    <dbReference type="NCBI Taxonomy" id="1392245"/>
    <lineage>
        <taxon>Eukaryota</taxon>
        <taxon>Fungi</taxon>
        <taxon>Dikarya</taxon>
        <taxon>Ascomycota</taxon>
        <taxon>Pezizomycotina</taxon>
        <taxon>Dothideomycetes</taxon>
        <taxon>Pleosporomycetidae</taxon>
        <taxon>Pleosporales</taxon>
        <taxon>Dothidotthiaceae</taxon>
        <taxon>Dothidotthia</taxon>
    </lineage>
</organism>
<reference evidence="1" key="1">
    <citation type="journal article" date="2020" name="Stud. Mycol.">
        <title>101 Dothideomycetes genomes: a test case for predicting lifestyles and emergence of pathogens.</title>
        <authorList>
            <person name="Haridas S."/>
            <person name="Albert R."/>
            <person name="Binder M."/>
            <person name="Bloem J."/>
            <person name="Labutti K."/>
            <person name="Salamov A."/>
            <person name="Andreopoulos B."/>
            <person name="Baker S."/>
            <person name="Barry K."/>
            <person name="Bills G."/>
            <person name="Bluhm B."/>
            <person name="Cannon C."/>
            <person name="Castanera R."/>
            <person name="Culley D."/>
            <person name="Daum C."/>
            <person name="Ezra D."/>
            <person name="Gonzalez J."/>
            <person name="Henrissat B."/>
            <person name="Kuo A."/>
            <person name="Liang C."/>
            <person name="Lipzen A."/>
            <person name="Lutzoni F."/>
            <person name="Magnuson J."/>
            <person name="Mondo S."/>
            <person name="Nolan M."/>
            <person name="Ohm R."/>
            <person name="Pangilinan J."/>
            <person name="Park H.-J."/>
            <person name="Ramirez L."/>
            <person name="Alfaro M."/>
            <person name="Sun H."/>
            <person name="Tritt A."/>
            <person name="Yoshinaga Y."/>
            <person name="Zwiers L.-H."/>
            <person name="Turgeon B."/>
            <person name="Goodwin S."/>
            <person name="Spatafora J."/>
            <person name="Crous P."/>
            <person name="Grigoriev I."/>
        </authorList>
    </citation>
    <scope>NUCLEOTIDE SEQUENCE</scope>
    <source>
        <strain evidence="1">CBS 119687</strain>
    </source>
</reference>
<dbReference type="PANTHER" id="PTHR28037">
    <property type="entry name" value="ALCOHOL O-ACETYLTRANSFERASE 1-RELATED"/>
    <property type="match status" value="1"/>
</dbReference>
<dbReference type="InterPro" id="IPR052058">
    <property type="entry name" value="Alcohol_O-acetyltransferase"/>
</dbReference>
<dbReference type="EMBL" id="ML977502">
    <property type="protein sequence ID" value="KAF2131240.1"/>
    <property type="molecule type" value="Genomic_DNA"/>
</dbReference>
<keyword evidence="2" id="KW-1185">Reference proteome</keyword>
<evidence type="ECO:0000313" key="1">
    <source>
        <dbReference type="EMBL" id="KAF2131240.1"/>
    </source>
</evidence>
<evidence type="ECO:0008006" key="3">
    <source>
        <dbReference type="Google" id="ProtNLM"/>
    </source>
</evidence>
<dbReference type="PANTHER" id="PTHR28037:SF1">
    <property type="entry name" value="ALCOHOL O-ACETYLTRANSFERASE 1-RELATED"/>
    <property type="match status" value="1"/>
</dbReference>
<dbReference type="RefSeq" id="XP_033525627.1">
    <property type="nucleotide sequence ID" value="XM_033669503.1"/>
</dbReference>
<accession>A0A6A6AHF3</accession>
<dbReference type="OrthoDB" id="2150604at2759"/>
<dbReference type="AlphaFoldDB" id="A0A6A6AHF3"/>
<name>A0A6A6AHF3_9PLEO</name>
<dbReference type="GO" id="GO:0008080">
    <property type="term" value="F:N-acetyltransferase activity"/>
    <property type="evidence" value="ECO:0007669"/>
    <property type="project" value="TreeGrafter"/>
</dbReference>
<protein>
    <recommendedName>
        <fullName evidence="3">CoA-dependent acyltransferase</fullName>
    </recommendedName>
</protein>
<proteinExistence type="predicted"/>
<dbReference type="Proteomes" id="UP000799771">
    <property type="component" value="Unassembled WGS sequence"/>
</dbReference>